<gene>
    <name evidence="4" type="ORF">VFH_IV060760</name>
</gene>
<dbReference type="PROSITE" id="PS50089">
    <property type="entry name" value="ZF_RING_2"/>
    <property type="match status" value="1"/>
</dbReference>
<dbReference type="PANTHER" id="PTHR45676:SF26">
    <property type="entry name" value="RING-TYPE E3 UBIQUITIN TRANSFERASE"/>
    <property type="match status" value="1"/>
</dbReference>
<dbReference type="PANTHER" id="PTHR45676">
    <property type="entry name" value="RING-H2 FINGER PROTEIN ATL51-RELATED"/>
    <property type="match status" value="1"/>
</dbReference>
<keyword evidence="1" id="KW-0479">Metal-binding</keyword>
<keyword evidence="5" id="KW-1185">Reference proteome</keyword>
<dbReference type="InterPro" id="IPR001841">
    <property type="entry name" value="Znf_RING"/>
</dbReference>
<proteinExistence type="predicted"/>
<dbReference type="EMBL" id="OX451739">
    <property type="protein sequence ID" value="CAI8607928.1"/>
    <property type="molecule type" value="Genomic_DNA"/>
</dbReference>
<dbReference type="Gene3D" id="3.30.40.10">
    <property type="entry name" value="Zinc/RING finger domain, C3HC4 (zinc finger)"/>
    <property type="match status" value="1"/>
</dbReference>
<feature type="domain" description="RING-type" evidence="3">
    <location>
        <begin position="85"/>
        <end position="127"/>
    </location>
</feature>
<dbReference type="SUPFAM" id="SSF57850">
    <property type="entry name" value="RING/U-box"/>
    <property type="match status" value="1"/>
</dbReference>
<evidence type="ECO:0000313" key="5">
    <source>
        <dbReference type="Proteomes" id="UP001157006"/>
    </source>
</evidence>
<sequence>MAFSSSQQMYLPIGILIIGVPVIAFIFFSLTMLGWCKITNHESTLPTTGITFDEKLSACMSLESHSITFMYKEGEDAKGINQTECVICLTVFREDESVRKLHTCKHMFHTSCIDKWLCSRSGCPLCRMQIDQITLPNYSVANEQMIVDIVDSRI</sequence>
<dbReference type="GO" id="GO:0016567">
    <property type="term" value="P:protein ubiquitination"/>
    <property type="evidence" value="ECO:0007669"/>
    <property type="project" value="TreeGrafter"/>
</dbReference>
<evidence type="ECO:0000256" key="1">
    <source>
        <dbReference type="PROSITE-ProRule" id="PRU00175"/>
    </source>
</evidence>
<keyword evidence="2" id="KW-1133">Transmembrane helix</keyword>
<dbReference type="AlphaFoldDB" id="A0AAV1AE41"/>
<keyword evidence="2" id="KW-0812">Transmembrane</keyword>
<dbReference type="Pfam" id="PF13639">
    <property type="entry name" value="zf-RING_2"/>
    <property type="match status" value="1"/>
</dbReference>
<keyword evidence="2" id="KW-0472">Membrane</keyword>
<name>A0AAV1AE41_VICFA</name>
<feature type="transmembrane region" description="Helical" evidence="2">
    <location>
        <begin position="12"/>
        <end position="35"/>
    </location>
</feature>
<dbReference type="Proteomes" id="UP001157006">
    <property type="component" value="Chromosome 4"/>
</dbReference>
<protein>
    <recommendedName>
        <fullName evidence="3">RING-type domain-containing protein</fullName>
    </recommendedName>
</protein>
<reference evidence="4 5" key="1">
    <citation type="submission" date="2023-01" db="EMBL/GenBank/DDBJ databases">
        <authorList>
            <person name="Kreplak J."/>
        </authorList>
    </citation>
    <scope>NUCLEOTIDE SEQUENCE [LARGE SCALE GENOMIC DNA]</scope>
</reference>
<accession>A0AAV1AE41</accession>
<keyword evidence="1" id="KW-0862">Zinc</keyword>
<organism evidence="4 5">
    <name type="scientific">Vicia faba</name>
    <name type="common">Broad bean</name>
    <name type="synonym">Faba vulgaris</name>
    <dbReference type="NCBI Taxonomy" id="3906"/>
    <lineage>
        <taxon>Eukaryota</taxon>
        <taxon>Viridiplantae</taxon>
        <taxon>Streptophyta</taxon>
        <taxon>Embryophyta</taxon>
        <taxon>Tracheophyta</taxon>
        <taxon>Spermatophyta</taxon>
        <taxon>Magnoliopsida</taxon>
        <taxon>eudicotyledons</taxon>
        <taxon>Gunneridae</taxon>
        <taxon>Pentapetalae</taxon>
        <taxon>rosids</taxon>
        <taxon>fabids</taxon>
        <taxon>Fabales</taxon>
        <taxon>Fabaceae</taxon>
        <taxon>Papilionoideae</taxon>
        <taxon>50 kb inversion clade</taxon>
        <taxon>NPAAA clade</taxon>
        <taxon>Hologalegina</taxon>
        <taxon>IRL clade</taxon>
        <taxon>Fabeae</taxon>
        <taxon>Vicia</taxon>
    </lineage>
</organism>
<dbReference type="SMART" id="SM00184">
    <property type="entry name" value="RING"/>
    <property type="match status" value="1"/>
</dbReference>
<dbReference type="InterPro" id="IPR013083">
    <property type="entry name" value="Znf_RING/FYVE/PHD"/>
</dbReference>
<evidence type="ECO:0000313" key="4">
    <source>
        <dbReference type="EMBL" id="CAI8607928.1"/>
    </source>
</evidence>
<dbReference type="GO" id="GO:0008270">
    <property type="term" value="F:zinc ion binding"/>
    <property type="evidence" value="ECO:0007669"/>
    <property type="project" value="UniProtKB-KW"/>
</dbReference>
<evidence type="ECO:0000259" key="3">
    <source>
        <dbReference type="PROSITE" id="PS50089"/>
    </source>
</evidence>
<evidence type="ECO:0000256" key="2">
    <source>
        <dbReference type="SAM" id="Phobius"/>
    </source>
</evidence>
<keyword evidence="1" id="KW-0863">Zinc-finger</keyword>